<sequence length="169" mass="18157">MPFSTRQTSRPPDSLTLGTGDILLSLPVYCRPVPLQLLGSPPLSPPSPSPLFPQSPPPLSSPPSPKLQTLLLKRQVSSCSWTGREASPRAYCDGADGESRYDVLVLLAVDGAGGVDQALQARELEAVVQAAQLEGGQRGQTSLDLVLVRRGRVVPETHHTWTPRTQITF</sequence>
<reference evidence="2 3" key="1">
    <citation type="submission" date="2019-03" db="EMBL/GenBank/DDBJ databases">
        <title>First draft genome of Liparis tanakae, snailfish: a comprehensive survey of snailfish specific genes.</title>
        <authorList>
            <person name="Kim W."/>
            <person name="Song I."/>
            <person name="Jeong J.-H."/>
            <person name="Kim D."/>
            <person name="Kim S."/>
            <person name="Ryu S."/>
            <person name="Song J.Y."/>
            <person name="Lee S.K."/>
        </authorList>
    </citation>
    <scope>NUCLEOTIDE SEQUENCE [LARGE SCALE GENOMIC DNA]</scope>
    <source>
        <tissue evidence="2">Muscle</tissue>
    </source>
</reference>
<evidence type="ECO:0000313" key="3">
    <source>
        <dbReference type="Proteomes" id="UP000314294"/>
    </source>
</evidence>
<proteinExistence type="predicted"/>
<feature type="compositionally biased region" description="Pro residues" evidence="1">
    <location>
        <begin position="42"/>
        <end position="65"/>
    </location>
</feature>
<keyword evidence="3" id="KW-1185">Reference proteome</keyword>
<accession>A0A4Z2H3W6</accession>
<dbReference type="EMBL" id="SRLO01000336">
    <property type="protein sequence ID" value="TNN60291.1"/>
    <property type="molecule type" value="Genomic_DNA"/>
</dbReference>
<dbReference type="AlphaFoldDB" id="A0A4Z2H3W6"/>
<protein>
    <submittedName>
        <fullName evidence="2">Uncharacterized protein</fullName>
    </submittedName>
</protein>
<name>A0A4Z2H3W6_9TELE</name>
<dbReference type="Proteomes" id="UP000314294">
    <property type="component" value="Unassembled WGS sequence"/>
</dbReference>
<organism evidence="2 3">
    <name type="scientific">Liparis tanakae</name>
    <name type="common">Tanaka's snailfish</name>
    <dbReference type="NCBI Taxonomy" id="230148"/>
    <lineage>
        <taxon>Eukaryota</taxon>
        <taxon>Metazoa</taxon>
        <taxon>Chordata</taxon>
        <taxon>Craniata</taxon>
        <taxon>Vertebrata</taxon>
        <taxon>Euteleostomi</taxon>
        <taxon>Actinopterygii</taxon>
        <taxon>Neopterygii</taxon>
        <taxon>Teleostei</taxon>
        <taxon>Neoteleostei</taxon>
        <taxon>Acanthomorphata</taxon>
        <taxon>Eupercaria</taxon>
        <taxon>Perciformes</taxon>
        <taxon>Cottioidei</taxon>
        <taxon>Cottales</taxon>
        <taxon>Liparidae</taxon>
        <taxon>Liparis</taxon>
    </lineage>
</organism>
<evidence type="ECO:0000256" key="1">
    <source>
        <dbReference type="SAM" id="MobiDB-lite"/>
    </source>
</evidence>
<gene>
    <name evidence="2" type="ORF">EYF80_029456</name>
</gene>
<evidence type="ECO:0000313" key="2">
    <source>
        <dbReference type="EMBL" id="TNN60291.1"/>
    </source>
</evidence>
<feature type="region of interest" description="Disordered" evidence="1">
    <location>
        <begin position="37"/>
        <end position="66"/>
    </location>
</feature>
<comment type="caution">
    <text evidence="2">The sequence shown here is derived from an EMBL/GenBank/DDBJ whole genome shotgun (WGS) entry which is preliminary data.</text>
</comment>